<organism evidence="5 6">
    <name type="scientific">Stenomitos frigidus AS-A4</name>
    <dbReference type="NCBI Taxonomy" id="2933935"/>
    <lineage>
        <taxon>Bacteria</taxon>
        <taxon>Bacillati</taxon>
        <taxon>Cyanobacteriota</taxon>
        <taxon>Cyanophyceae</taxon>
        <taxon>Leptolyngbyales</taxon>
        <taxon>Leptolyngbyaceae</taxon>
        <taxon>Stenomitos</taxon>
    </lineage>
</organism>
<dbReference type="SUPFAM" id="SSF141868">
    <property type="entry name" value="EAL domain-like"/>
    <property type="match status" value="1"/>
</dbReference>
<dbReference type="EMBL" id="JAMPLM010000009">
    <property type="protein sequence ID" value="MEP1059287.1"/>
    <property type="molecule type" value="Genomic_DNA"/>
</dbReference>
<dbReference type="InterPro" id="IPR035919">
    <property type="entry name" value="EAL_sf"/>
</dbReference>
<dbReference type="Gene3D" id="3.30.70.270">
    <property type="match status" value="1"/>
</dbReference>
<dbReference type="InterPro" id="IPR029787">
    <property type="entry name" value="Nucleotide_cyclase"/>
</dbReference>
<evidence type="ECO:0000259" key="2">
    <source>
        <dbReference type="PROSITE" id="PS50110"/>
    </source>
</evidence>
<feature type="domain" description="EAL" evidence="3">
    <location>
        <begin position="353"/>
        <end position="609"/>
    </location>
</feature>
<dbReference type="SMART" id="SM00052">
    <property type="entry name" value="EAL"/>
    <property type="match status" value="1"/>
</dbReference>
<evidence type="ECO:0000256" key="1">
    <source>
        <dbReference type="PROSITE-ProRule" id="PRU00169"/>
    </source>
</evidence>
<dbReference type="SUPFAM" id="SSF52172">
    <property type="entry name" value="CheY-like"/>
    <property type="match status" value="1"/>
</dbReference>
<dbReference type="PANTHER" id="PTHR44757">
    <property type="entry name" value="DIGUANYLATE CYCLASE DGCP"/>
    <property type="match status" value="1"/>
</dbReference>
<dbReference type="PANTHER" id="PTHR44757:SF2">
    <property type="entry name" value="BIOFILM ARCHITECTURE MAINTENANCE PROTEIN MBAA"/>
    <property type="match status" value="1"/>
</dbReference>
<dbReference type="SMART" id="SM00267">
    <property type="entry name" value="GGDEF"/>
    <property type="match status" value="1"/>
</dbReference>
<dbReference type="Pfam" id="PF00072">
    <property type="entry name" value="Response_reg"/>
    <property type="match status" value="1"/>
</dbReference>
<feature type="modified residue" description="4-aspartylphosphate" evidence="1">
    <location>
        <position position="61"/>
    </location>
</feature>
<sequence>MNSTDLDGMRADILIVDDTPLNLRLLSNILTKAGYQVRQALSGEMALRAVQALPPDLLLLDIMMPSMDGYTLCQTLKENSATASIPVVFLSALSDGLDKAKAFAVGGADYITKPFHLEEVLARVQNQLALKAAQYDNQQLNAQLEARVKERTHQLEIANRELYREVLERKVLQAQLLEMAHHDALTGLPNRAFFLDRTKQALDAVKADQTSQFAVLFLDCDRFKVVNDSLGHFMGDQLLLAIARRLRALLPTTITLARLGGDEFTMLLPRFTDQASVIQIVKQILNAFAQPFQLDQHEVFITASIGIAIGTAEYSLPEHLLRDADMAMYRAKASGSAPFQVFDPTLHQTAIQRLQLEIDLRKALYQQELVVHYQPILALTTSKLVGFEALVRWHHPQKGLVSPAVFIPIAEETGLITQIGHWVLKRSCQQLQQWQAEKRFSAPLTMSVNLSARQFTQPDLVEQIDQILAETQLNPRYLKLEITESAIMRNAEATTSVLQELRKRHIQLSIDDFGTGYSSLSYLHSFPVDTLKIDQSFVQQMGENADSLGLVPLIINIAQKMGMTVVAEGVETQTQLDHLKALNCDFGQGFFFCKPLEADKISALLASKS</sequence>
<evidence type="ECO:0000259" key="4">
    <source>
        <dbReference type="PROSITE" id="PS50887"/>
    </source>
</evidence>
<feature type="domain" description="GGDEF" evidence="4">
    <location>
        <begin position="211"/>
        <end position="344"/>
    </location>
</feature>
<dbReference type="NCBIfam" id="TIGR00254">
    <property type="entry name" value="GGDEF"/>
    <property type="match status" value="1"/>
</dbReference>
<dbReference type="InterPro" id="IPR011006">
    <property type="entry name" value="CheY-like_superfamily"/>
</dbReference>
<evidence type="ECO:0000313" key="6">
    <source>
        <dbReference type="Proteomes" id="UP001476950"/>
    </source>
</evidence>
<reference evidence="5 6" key="1">
    <citation type="submission" date="2022-04" db="EMBL/GenBank/DDBJ databases">
        <title>Positive selection, recombination, and allopatry shape intraspecific diversity of widespread and dominant cyanobacteria.</title>
        <authorList>
            <person name="Wei J."/>
            <person name="Shu W."/>
            <person name="Hu C."/>
        </authorList>
    </citation>
    <scope>NUCLEOTIDE SEQUENCE [LARGE SCALE GENOMIC DNA]</scope>
    <source>
        <strain evidence="5 6">AS-A4</strain>
    </source>
</reference>
<dbReference type="PROSITE" id="PS50887">
    <property type="entry name" value="GGDEF"/>
    <property type="match status" value="1"/>
</dbReference>
<name>A0ABV0KJ73_9CYAN</name>
<dbReference type="Gene3D" id="3.40.50.2300">
    <property type="match status" value="1"/>
</dbReference>
<dbReference type="InterPro" id="IPR001789">
    <property type="entry name" value="Sig_transdc_resp-reg_receiver"/>
</dbReference>
<dbReference type="InterPro" id="IPR043128">
    <property type="entry name" value="Rev_trsase/Diguanyl_cyclase"/>
</dbReference>
<dbReference type="InterPro" id="IPR052155">
    <property type="entry name" value="Biofilm_reg_signaling"/>
</dbReference>
<gene>
    <name evidence="5" type="ORF">NDI38_12635</name>
</gene>
<dbReference type="CDD" id="cd01948">
    <property type="entry name" value="EAL"/>
    <property type="match status" value="1"/>
</dbReference>
<comment type="caution">
    <text evidence="5">The sequence shown here is derived from an EMBL/GenBank/DDBJ whole genome shotgun (WGS) entry which is preliminary data.</text>
</comment>
<dbReference type="SUPFAM" id="SSF55073">
    <property type="entry name" value="Nucleotide cyclase"/>
    <property type="match status" value="1"/>
</dbReference>
<dbReference type="PROSITE" id="PS50110">
    <property type="entry name" value="RESPONSE_REGULATORY"/>
    <property type="match status" value="1"/>
</dbReference>
<dbReference type="SMART" id="SM00448">
    <property type="entry name" value="REC"/>
    <property type="match status" value="1"/>
</dbReference>
<evidence type="ECO:0000259" key="3">
    <source>
        <dbReference type="PROSITE" id="PS50883"/>
    </source>
</evidence>
<dbReference type="PROSITE" id="PS50883">
    <property type="entry name" value="EAL"/>
    <property type="match status" value="1"/>
</dbReference>
<protein>
    <submittedName>
        <fullName evidence="5">EAL domain-containing protein</fullName>
    </submittedName>
</protein>
<accession>A0ABV0KJ73</accession>
<feature type="domain" description="Response regulatory" evidence="2">
    <location>
        <begin position="12"/>
        <end position="128"/>
    </location>
</feature>
<dbReference type="InterPro" id="IPR001633">
    <property type="entry name" value="EAL_dom"/>
</dbReference>
<dbReference type="Pfam" id="PF00990">
    <property type="entry name" value="GGDEF"/>
    <property type="match status" value="1"/>
</dbReference>
<dbReference type="Gene3D" id="3.20.20.450">
    <property type="entry name" value="EAL domain"/>
    <property type="match status" value="1"/>
</dbReference>
<evidence type="ECO:0000313" key="5">
    <source>
        <dbReference type="EMBL" id="MEP1059287.1"/>
    </source>
</evidence>
<keyword evidence="1" id="KW-0597">Phosphoprotein</keyword>
<dbReference type="InterPro" id="IPR000160">
    <property type="entry name" value="GGDEF_dom"/>
</dbReference>
<keyword evidence="6" id="KW-1185">Reference proteome</keyword>
<dbReference type="Pfam" id="PF00563">
    <property type="entry name" value="EAL"/>
    <property type="match status" value="1"/>
</dbReference>
<proteinExistence type="predicted"/>
<dbReference type="Proteomes" id="UP001476950">
    <property type="component" value="Unassembled WGS sequence"/>
</dbReference>
<dbReference type="CDD" id="cd01949">
    <property type="entry name" value="GGDEF"/>
    <property type="match status" value="1"/>
</dbReference>